<dbReference type="InterPro" id="IPR036770">
    <property type="entry name" value="Ankyrin_rpt-contain_sf"/>
</dbReference>
<reference evidence="5 6" key="1">
    <citation type="journal article" date="2020" name="bioRxiv">
        <title>Whole genome comparisons of ergot fungi reveals the divergence and evolution of species within the genus Claviceps are the result of varying mechanisms driving genome evolution and host range expansion.</title>
        <authorList>
            <person name="Wyka S.A."/>
            <person name="Mondo S.J."/>
            <person name="Liu M."/>
            <person name="Dettman J."/>
            <person name="Nalam V."/>
            <person name="Broders K.D."/>
        </authorList>
    </citation>
    <scope>NUCLEOTIDE SEQUENCE [LARGE SCALE GENOMIC DNA]</scope>
    <source>
        <strain evidence="5 6">LM583</strain>
    </source>
</reference>
<dbReference type="Proteomes" id="UP000742024">
    <property type="component" value="Unassembled WGS sequence"/>
</dbReference>
<name>A0ABQ7PCT6_9HYPO</name>
<feature type="region of interest" description="Disordered" evidence="4">
    <location>
        <begin position="1829"/>
        <end position="1854"/>
    </location>
</feature>
<feature type="repeat" description="ANK" evidence="3">
    <location>
        <begin position="935"/>
        <end position="967"/>
    </location>
</feature>
<feature type="repeat" description="ANK" evidence="3">
    <location>
        <begin position="1421"/>
        <end position="1453"/>
    </location>
</feature>
<evidence type="ECO:0000256" key="4">
    <source>
        <dbReference type="SAM" id="MobiDB-lite"/>
    </source>
</evidence>
<evidence type="ECO:0000256" key="2">
    <source>
        <dbReference type="ARBA" id="ARBA00023043"/>
    </source>
</evidence>
<evidence type="ECO:0000313" key="6">
    <source>
        <dbReference type="Proteomes" id="UP000742024"/>
    </source>
</evidence>
<proteinExistence type="predicted"/>
<dbReference type="EMBL" id="SRPR01000109">
    <property type="protein sequence ID" value="KAG5959921.1"/>
    <property type="molecule type" value="Genomic_DNA"/>
</dbReference>
<organism evidence="5 6">
    <name type="scientific">Claviceps arundinis</name>
    <dbReference type="NCBI Taxonomy" id="1623583"/>
    <lineage>
        <taxon>Eukaryota</taxon>
        <taxon>Fungi</taxon>
        <taxon>Dikarya</taxon>
        <taxon>Ascomycota</taxon>
        <taxon>Pezizomycotina</taxon>
        <taxon>Sordariomycetes</taxon>
        <taxon>Hypocreomycetidae</taxon>
        <taxon>Hypocreales</taxon>
        <taxon>Clavicipitaceae</taxon>
        <taxon>Claviceps</taxon>
    </lineage>
</organism>
<dbReference type="Pfam" id="PF12796">
    <property type="entry name" value="Ank_2"/>
    <property type="match status" value="1"/>
</dbReference>
<dbReference type="SUPFAM" id="SSF48403">
    <property type="entry name" value="Ankyrin repeat"/>
    <property type="match status" value="3"/>
</dbReference>
<dbReference type="InterPro" id="IPR050745">
    <property type="entry name" value="Multifunctional_regulatory"/>
</dbReference>
<evidence type="ECO:0000256" key="3">
    <source>
        <dbReference type="PROSITE-ProRule" id="PRU00023"/>
    </source>
</evidence>
<dbReference type="SMART" id="SM00248">
    <property type="entry name" value="ANK"/>
    <property type="match status" value="14"/>
</dbReference>
<dbReference type="PROSITE" id="PS50297">
    <property type="entry name" value="ANK_REP_REGION"/>
    <property type="match status" value="1"/>
</dbReference>
<dbReference type="Gene3D" id="1.25.40.20">
    <property type="entry name" value="Ankyrin repeat-containing domain"/>
    <property type="match status" value="5"/>
</dbReference>
<gene>
    <name evidence="5" type="ORF">E4U57_000366</name>
</gene>
<feature type="region of interest" description="Disordered" evidence="4">
    <location>
        <begin position="466"/>
        <end position="485"/>
    </location>
</feature>
<evidence type="ECO:0000256" key="1">
    <source>
        <dbReference type="ARBA" id="ARBA00022737"/>
    </source>
</evidence>
<sequence length="1854" mass="201318">MSLTAADRQRRIIQLSQEWSLELPSSPAPLTRPLINPTSFWIQQDDVTAENLMQEQATELLRSTKKSSLSKALSFNHSKRSKNWDPHQVLQVLSTWIANAGTPGVAEALLSKLAAGGADISGTQTKQKRGSILTRRKSVDTFIDPSKLLVLAVEGNQYDMLQVLLSHVDSHSINQALAPAIRGGNLTIVELLLRYGACASQTSEAQEALRQACADQSRCHLVELLLRYESQPASTWISACMSEATRAASVETVLRLSRSTADGNYNNGEALKTAIALGRQDLALAIVMGSTPPEGSCVNEAFEALRQHPSTSPSTRLAMAEVLLCAGAHGGQVSLALESACETQFHDMAELLARYGASIEYNDAAVLKRVIVRGEVELIRALLTDSATLSPALASSCVPCIAKQATFETRAMVLRLLLRKGAHGVVLNDMLIDAAEAGDLGSVNILLSPASSAIPESTIPKDAYNGFSQSPRRASRHTAASVDHKSGEALRTTLLRGDLSMAEIILSGRPSTNTLSIVFPLTNTLAPKDRYRMIQLFLKRPLPGPCLHAVLHDVIGKDATRRDGLLVNLLLEHGADINFDQGSGLAGVIRQNDVKLLKSLLEKASPQTAAARIMDAIEGSDQRERFNMTSMLLDAGAATGTQEIASALLRTLTERPIDMSLLDLLLQKGAADINLLDGSIIKKSVADPDPKVLDLLFRHGTPSASSVTCAFREMAPLPSVDSKALKLRAILSRCSHAHNQDMDWLLAHEVQSVLKTSNDDATLSILKILLDGGANPNAFKAAALCHAVTAADSKMMDILLEAKSSLTPTSLGAALPHALRITNLAQRLALTKKLVEAGADPLDMNRALQHAITTFPKDAPLHDALATKADTSDGEALFLSVSTESAETLNLLLAKSQSSAETRSALLSRVMEVKEHTTRHCMCQSLLELGVYNDTASSALLVAARDGDAKLGKMLMAHGASVASDNGQAIVEACRGGSAEVLGVILEKDGNFQKSTLESGFEAATEVRDLSKKAAVFEMLLKKGVTGELVDAQLHSAACNGKDGEAVLRVLLTAGADPNFDNGQCVVTATRSASIGSLEILLGLWDAATQKRVAQSTLVRSRKACWNLSRENRFRIMSDLLEAGLAATDDLHMALNEAVHEDDSEERLVQLLLDHGASPTASGCKTLVDAVVKFVPSLLARILEKVLPQEDVDRAFKHAFAEDTFNRWFTESGFQTCSVLLDKGVVGDSISGALVLVMRRSTSETRDLGDRFVKLFVSHHADVNYNQGEPLREAASNADVSWTRELLQCRPKVETLSLAFQCIFDTALSQDDVLDLLGLFTEYRDGDVRVDVMSVQQGRDPLLVRAISQYPRSVAITETLLDAGLYHDQATRCKIHYDVKVAEEMTLLSWAIAQPQKRVSNSVIELLLARGAKVNVESSLSHTTPLMLAIQTRRPDLVKLLLLEGADVDVLDYKERTPLSMATSIGGDVSEQMVSLLLAAAPPRDDGSLHNAARDLNLPVVKVLIDSGHDPDFPSPLHEGRSALAELCLHGSDNTELVAERERAMQKVMTFLIDSESDLSMKSNGKTLLELCFEAADPLTTTRSLLKSGMWKHVNKPFNHHTADGYVYSPTMYVKKILPNPDVSAPLLSILQSYRAHDVYYALSGPQPSDTVGLPEDLAIQERQRKARQERLAEETADFSTAMARKHELASVEHRILAQKAEMEDMRRRKLQHEDLHAVRSRAQLQESLESAAHARRMQEQHMLAESSLGRTRALAATEVDAQEARQRKALEWEAKLNTEKVDNARALSAIRIGEGQEVERLDQGAEGRIRARLEAQRKLVESQEKLAKRVAGSPNGGGGSDLRRPQIGYVTEI</sequence>
<keyword evidence="1" id="KW-0677">Repeat</keyword>
<feature type="repeat" description="ANK" evidence="3">
    <location>
        <begin position="1034"/>
        <end position="1063"/>
    </location>
</feature>
<accession>A0ABQ7PCT6</accession>
<keyword evidence="6" id="KW-1185">Reference proteome</keyword>
<evidence type="ECO:0008006" key="7">
    <source>
        <dbReference type="Google" id="ProtNLM"/>
    </source>
</evidence>
<comment type="caution">
    <text evidence="5">The sequence shown here is derived from an EMBL/GenBank/DDBJ whole genome shotgun (WGS) entry which is preliminary data.</text>
</comment>
<dbReference type="PANTHER" id="PTHR24189:SF50">
    <property type="entry name" value="ANKYRIN REPEAT AND SOCS BOX PROTEIN 2"/>
    <property type="match status" value="1"/>
</dbReference>
<protein>
    <recommendedName>
        <fullName evidence="7">Ankyrin repeat containing protein</fullName>
    </recommendedName>
</protein>
<evidence type="ECO:0000313" key="5">
    <source>
        <dbReference type="EMBL" id="KAG5959921.1"/>
    </source>
</evidence>
<dbReference type="PROSITE" id="PS50088">
    <property type="entry name" value="ANK_REPEAT"/>
    <property type="match status" value="3"/>
</dbReference>
<dbReference type="PANTHER" id="PTHR24189">
    <property type="entry name" value="MYOTROPHIN"/>
    <property type="match status" value="1"/>
</dbReference>
<keyword evidence="2 3" id="KW-0040">ANK repeat</keyword>
<dbReference type="InterPro" id="IPR002110">
    <property type="entry name" value="Ankyrin_rpt"/>
</dbReference>